<protein>
    <submittedName>
        <fullName evidence="6">Oligoendopeptidase f</fullName>
    </submittedName>
</protein>
<evidence type="ECO:0000256" key="2">
    <source>
        <dbReference type="ARBA" id="ARBA00022729"/>
    </source>
</evidence>
<dbReference type="Pfam" id="PF01401">
    <property type="entry name" value="Peptidase_M2"/>
    <property type="match status" value="1"/>
</dbReference>
<dbReference type="PANTHER" id="PTHR11804:SF84">
    <property type="entry name" value="SACCHAROLYSIN"/>
    <property type="match status" value="1"/>
</dbReference>
<evidence type="ECO:0000313" key="7">
    <source>
        <dbReference type="Proteomes" id="UP001141327"/>
    </source>
</evidence>
<keyword evidence="2" id="KW-0732">Signal</keyword>
<dbReference type="EMBL" id="JAPMOS010000024">
    <property type="protein sequence ID" value="KAJ4458927.1"/>
    <property type="molecule type" value="Genomic_DNA"/>
</dbReference>
<reference evidence="6" key="1">
    <citation type="journal article" date="2022" name="bioRxiv">
        <title>Genomics of Preaxostyla Flagellates Illuminates Evolutionary Transitions and the Path Towards Mitochondrial Loss.</title>
        <authorList>
            <person name="Novak L.V.F."/>
            <person name="Treitli S.C."/>
            <person name="Pyrih J."/>
            <person name="Halakuc P."/>
            <person name="Pipaliya S.V."/>
            <person name="Vacek V."/>
            <person name="Brzon O."/>
            <person name="Soukal P."/>
            <person name="Eme L."/>
            <person name="Dacks J.B."/>
            <person name="Karnkowska A."/>
            <person name="Elias M."/>
            <person name="Hampl V."/>
        </authorList>
    </citation>
    <scope>NUCLEOTIDE SEQUENCE</scope>
    <source>
        <strain evidence="6">RCP-MX</strain>
    </source>
</reference>
<evidence type="ECO:0000256" key="4">
    <source>
        <dbReference type="ARBA" id="ARBA00023180"/>
    </source>
</evidence>
<accession>A0ABQ8UMJ6</accession>
<evidence type="ECO:0000256" key="1">
    <source>
        <dbReference type="ARBA" id="ARBA00008139"/>
    </source>
</evidence>
<evidence type="ECO:0000256" key="5">
    <source>
        <dbReference type="SAM" id="MobiDB-lite"/>
    </source>
</evidence>
<name>A0ABQ8UMJ6_9EUKA</name>
<dbReference type="InterPro" id="IPR045090">
    <property type="entry name" value="Pept_M3A_M3B"/>
</dbReference>
<dbReference type="SUPFAM" id="SSF55486">
    <property type="entry name" value="Metalloproteases ('zincins'), catalytic domain"/>
    <property type="match status" value="2"/>
</dbReference>
<dbReference type="Gene3D" id="1.10.1370.30">
    <property type="match status" value="2"/>
</dbReference>
<evidence type="ECO:0000256" key="3">
    <source>
        <dbReference type="ARBA" id="ARBA00023157"/>
    </source>
</evidence>
<feature type="region of interest" description="Disordered" evidence="5">
    <location>
        <begin position="406"/>
        <end position="445"/>
    </location>
</feature>
<feature type="compositionally biased region" description="Polar residues" evidence="5">
    <location>
        <begin position="434"/>
        <end position="445"/>
    </location>
</feature>
<dbReference type="PANTHER" id="PTHR11804">
    <property type="entry name" value="PROTEASE M3 THIMET OLIGOPEPTIDASE-RELATED"/>
    <property type="match status" value="1"/>
</dbReference>
<keyword evidence="4" id="KW-0325">Glycoprotein</keyword>
<evidence type="ECO:0000313" key="6">
    <source>
        <dbReference type="EMBL" id="KAJ4458927.1"/>
    </source>
</evidence>
<organism evidence="6 7">
    <name type="scientific">Paratrimastix pyriformis</name>
    <dbReference type="NCBI Taxonomy" id="342808"/>
    <lineage>
        <taxon>Eukaryota</taxon>
        <taxon>Metamonada</taxon>
        <taxon>Preaxostyla</taxon>
        <taxon>Paratrimastigidae</taxon>
        <taxon>Paratrimastix</taxon>
    </lineage>
</organism>
<dbReference type="Proteomes" id="UP001141327">
    <property type="component" value="Unassembled WGS sequence"/>
</dbReference>
<proteinExistence type="inferred from homology"/>
<sequence>MSTAEALINKLNAEYSRVHHDFEECFWAVKMGLHTADNSSEKLNSTKIALNSFLSSKDNLNTVRQALAQENVPPHQRAVLEMMEKTFKCYLIENPEAEAIQKQLIELETELEAKRGAMRLGYIPAGQSEDAFIAASAPELSLKVRTAPDEQTRHAAYDALRSIGPFVVEDYIRIVKLRNQFARALGYDDFYEMKVRTAEGFSKATLFGILDKLVDDTNEIYERTLAWIAEKYGPDALKGWNCQFHLSSGLTREMDPFFPFEEAPLRWGECMSRLGVHYRESTLSLDLCDRQGKYSNGFCHWPIPPFMDPATGRWIASRSNFTSLAVPNSAGSGQEAMRTLMHEGGHAAHMANITQVGRTVCGMGCIPRSVGLWMGDMAHPDNAASHRTYCTSPHVIIAIIRDQQIQVKSRHHAQTAPSQTPDPRPQTPDPNMNAPASPTYPQQDSPFFAQERAPMSVPYAETQSMFIESLMGDAAWLARYARDRQGRVIPWELIERNIRQKHPIRSMWIRTALCVPYFEKAIYEASPDQLTPEFVLNLSDSVEQRLARQLATRPLMAVPHILSDESSCYYHAYILAELAVSQTRRHFQLTYGRITDDPRVGEDLAHTYWRPGSGVPYFDLVARLTKAPFSSGAFVGELVKPLEEHLAGEKRDYDLALANPAPALGLPLSLLLRAVIRFVHGDEVVSECGPTAPAKSFEEACALYKQWVLEKWPRKQ</sequence>
<keyword evidence="7" id="KW-1185">Reference proteome</keyword>
<gene>
    <name evidence="6" type="ORF">PAPYR_5209</name>
</gene>
<keyword evidence="3" id="KW-1015">Disulfide bond</keyword>
<comment type="caution">
    <text evidence="6">The sequence shown here is derived from an EMBL/GenBank/DDBJ whole genome shotgun (WGS) entry which is preliminary data.</text>
</comment>
<comment type="similarity">
    <text evidence="1">Belongs to the peptidase M2 family.</text>
</comment>
<dbReference type="InterPro" id="IPR001548">
    <property type="entry name" value="Peptidase_M2"/>
</dbReference>